<evidence type="ECO:0008006" key="4">
    <source>
        <dbReference type="Google" id="ProtNLM"/>
    </source>
</evidence>
<dbReference type="AlphaFoldDB" id="A0A2A5RUY2"/>
<reference evidence="2 3" key="1">
    <citation type="submission" date="2014-12" db="EMBL/GenBank/DDBJ databases">
        <title>Draft genome sequences of 10 type strains of Lactococcus.</title>
        <authorList>
            <person name="Sun Z."/>
            <person name="Zhong Z."/>
            <person name="Liu W."/>
            <person name="Zhang W."/>
            <person name="Zhang H."/>
        </authorList>
    </citation>
    <scope>NUCLEOTIDE SEQUENCE [LARGE SCALE GENOMIC DNA]</scope>
    <source>
        <strain evidence="2 3">DSM 6634</strain>
    </source>
</reference>
<feature type="transmembrane region" description="Helical" evidence="1">
    <location>
        <begin position="47"/>
        <end position="65"/>
    </location>
</feature>
<evidence type="ECO:0000313" key="2">
    <source>
        <dbReference type="EMBL" id="PCS05069.1"/>
    </source>
</evidence>
<name>A0A2A5RUY2_9LACT</name>
<keyword evidence="1" id="KW-1133">Transmembrane helix</keyword>
<proteinExistence type="predicted"/>
<gene>
    <name evidence="2" type="ORF">RU86_GL001273</name>
</gene>
<organism evidence="2 3">
    <name type="scientific">Pseudolactococcus piscium</name>
    <dbReference type="NCBI Taxonomy" id="1364"/>
    <lineage>
        <taxon>Bacteria</taxon>
        <taxon>Bacillati</taxon>
        <taxon>Bacillota</taxon>
        <taxon>Bacilli</taxon>
        <taxon>Lactobacillales</taxon>
        <taxon>Streptococcaceae</taxon>
        <taxon>Pseudolactococcus</taxon>
    </lineage>
</organism>
<keyword evidence="1" id="KW-0812">Transmembrane</keyword>
<comment type="caution">
    <text evidence="2">The sequence shown here is derived from an EMBL/GenBank/DDBJ whole genome shotgun (WGS) entry which is preliminary data.</text>
</comment>
<dbReference type="EMBL" id="JXJW01000022">
    <property type="protein sequence ID" value="PCS05069.1"/>
    <property type="molecule type" value="Genomic_DNA"/>
</dbReference>
<evidence type="ECO:0000313" key="3">
    <source>
        <dbReference type="Proteomes" id="UP000218282"/>
    </source>
</evidence>
<keyword evidence="3" id="KW-1185">Reference proteome</keyword>
<protein>
    <recommendedName>
        <fullName evidence="4">Lipopolysaccharide assembly protein A domain-containing protein</fullName>
    </recommendedName>
</protein>
<dbReference type="Proteomes" id="UP000218282">
    <property type="component" value="Unassembled WGS sequence"/>
</dbReference>
<keyword evidence="1" id="KW-0472">Membrane</keyword>
<evidence type="ECO:0000256" key="1">
    <source>
        <dbReference type="SAM" id="Phobius"/>
    </source>
</evidence>
<sequence>MMKNMKKILTPKRVLSLIVFILVLIFGFQNMGSVKLSIIFFSLDIPLLILIFAIYIIGVFTGWAVKRSDVKKIVDNAQDETRKELKELQEQLKNK</sequence>
<accession>A0A2A5RUY2</accession>